<feature type="transmembrane region" description="Helical" evidence="1">
    <location>
        <begin position="6"/>
        <end position="22"/>
    </location>
</feature>
<comment type="caution">
    <text evidence="2">The sequence shown here is derived from an EMBL/GenBank/DDBJ whole genome shotgun (WGS) entry which is preliminary data.</text>
</comment>
<sequence>MKILLMMILIYILEVIFIYQRLKQLLLMHYMISVLIILFTSKGLVYFYPDVLSIQIISTVNAVLFMLDMTVLFIGAIYRFDSLKTKISNQVQFDSLPLMPTFVFYPRILLSPLATDIHDNFWQQYKNLK</sequence>
<keyword evidence="1" id="KW-0472">Membrane</keyword>
<feature type="transmembrane region" description="Helical" evidence="1">
    <location>
        <begin position="54"/>
        <end position="78"/>
    </location>
</feature>
<organism evidence="2 3">
    <name type="scientific">Volucribacter amazonae</name>
    <dbReference type="NCBI Taxonomy" id="256731"/>
    <lineage>
        <taxon>Bacteria</taxon>
        <taxon>Pseudomonadati</taxon>
        <taxon>Pseudomonadota</taxon>
        <taxon>Gammaproteobacteria</taxon>
        <taxon>Pasteurellales</taxon>
        <taxon>Pasteurellaceae</taxon>
        <taxon>Volucribacter</taxon>
    </lineage>
</organism>
<evidence type="ECO:0000313" key="2">
    <source>
        <dbReference type="EMBL" id="MDG6895942.1"/>
    </source>
</evidence>
<accession>A0A9X4PCV7</accession>
<keyword evidence="1" id="KW-0812">Transmembrane</keyword>
<keyword evidence="3" id="KW-1185">Reference proteome</keyword>
<reference evidence="2" key="1">
    <citation type="submission" date="2016-03" db="EMBL/GenBank/DDBJ databases">
        <title>Co-evolution between Pasteurellaceae and their hosts.</title>
        <authorList>
            <person name="Hansen M.J."/>
            <person name="Bojesen A.M."/>
            <person name="Planet P."/>
        </authorList>
    </citation>
    <scope>NUCLEOTIDE SEQUENCE</scope>
    <source>
        <strain evidence="2">146/S8/89</strain>
    </source>
</reference>
<feature type="transmembrane region" description="Helical" evidence="1">
    <location>
        <begin position="29"/>
        <end position="48"/>
    </location>
</feature>
<gene>
    <name evidence="2" type="ORF">A6A20_10000</name>
</gene>
<proteinExistence type="predicted"/>
<protein>
    <submittedName>
        <fullName evidence="2">Uncharacterized protein</fullName>
    </submittedName>
</protein>
<dbReference type="AlphaFoldDB" id="A0A9X4PCV7"/>
<evidence type="ECO:0000256" key="1">
    <source>
        <dbReference type="SAM" id="Phobius"/>
    </source>
</evidence>
<keyword evidence="1" id="KW-1133">Transmembrane helix</keyword>
<evidence type="ECO:0000313" key="3">
    <source>
        <dbReference type="Proteomes" id="UP001155500"/>
    </source>
</evidence>
<dbReference type="Proteomes" id="UP001155500">
    <property type="component" value="Unassembled WGS sequence"/>
</dbReference>
<dbReference type="EMBL" id="LWID01000001">
    <property type="protein sequence ID" value="MDG6895942.1"/>
    <property type="molecule type" value="Genomic_DNA"/>
</dbReference>
<name>A0A9X4PCV7_9PAST</name>